<dbReference type="HOGENOM" id="CLU_028840_6_2_1"/>
<dbReference type="OrthoDB" id="5842403at2759"/>
<name>G0N2M5_CAEBE</name>
<protein>
    <recommendedName>
        <fullName evidence="1">F-box domain-containing protein</fullName>
    </recommendedName>
</protein>
<dbReference type="InterPro" id="IPR001810">
    <property type="entry name" value="F-box_dom"/>
</dbReference>
<feature type="domain" description="F-box" evidence="1">
    <location>
        <begin position="3"/>
        <end position="40"/>
    </location>
</feature>
<gene>
    <name evidence="2" type="ORF">CAEBREN_16471</name>
</gene>
<dbReference type="PROSITE" id="PS50181">
    <property type="entry name" value="FBOX"/>
    <property type="match status" value="1"/>
</dbReference>
<evidence type="ECO:0000259" key="1">
    <source>
        <dbReference type="PROSITE" id="PS50181"/>
    </source>
</evidence>
<dbReference type="InParanoid" id="G0N2M5"/>
<keyword evidence="3" id="KW-1185">Reference proteome</keyword>
<dbReference type="eggNOG" id="ENOG502TJPP">
    <property type="taxonomic scope" value="Eukaryota"/>
</dbReference>
<organism evidence="3">
    <name type="scientific">Caenorhabditis brenneri</name>
    <name type="common">Nematode worm</name>
    <dbReference type="NCBI Taxonomy" id="135651"/>
    <lineage>
        <taxon>Eukaryota</taxon>
        <taxon>Metazoa</taxon>
        <taxon>Ecdysozoa</taxon>
        <taxon>Nematoda</taxon>
        <taxon>Chromadorea</taxon>
        <taxon>Rhabditida</taxon>
        <taxon>Rhabditina</taxon>
        <taxon>Rhabditomorpha</taxon>
        <taxon>Rhabditoidea</taxon>
        <taxon>Rhabditidae</taxon>
        <taxon>Peloderinae</taxon>
        <taxon>Caenorhabditis</taxon>
    </lineage>
</organism>
<proteinExistence type="predicted"/>
<dbReference type="Pfam" id="PF00646">
    <property type="entry name" value="F-box"/>
    <property type="match status" value="1"/>
</dbReference>
<evidence type="ECO:0000313" key="3">
    <source>
        <dbReference type="Proteomes" id="UP000008068"/>
    </source>
</evidence>
<dbReference type="Proteomes" id="UP000008068">
    <property type="component" value="Unassembled WGS sequence"/>
</dbReference>
<sequence>MLSLPVLRLPHLALKEVLKCWNPIELFTFSQCSRKAARVIPLAGTRNFHLSCQCYRFITINRMYMFEIGKTRRRRIFEMNLVYQCHSIDCAVEIVAWDECISFWADQWDGFRKFIFYLSDLFQCHITSYSITSYTSDLTVLQFLQFGQEIVGKQDEIKQLSIEFGSKNSNDFPAFLNDSNVLNVTETLYLYTIGVEASGDVEYKFAGAPKCFILNHARWFTRKTLQSLENCTLIDLNSPGLVHKDVNELVNLWKSGRFSALEYFQIKLAFEPGSPIGGLINLKDYSNRMRRIKKIYRHTYDVLEGAVIQRDDGQKADVRLNFWEEKFKLLVHSEKDKFEYVELITID</sequence>
<accession>G0N2M5</accession>
<dbReference type="PANTHER" id="PTHR21503">
    <property type="entry name" value="F-BOX-CONTAINING HYPOTHETICAL PROTEIN C.ELEGANS"/>
    <property type="match status" value="1"/>
</dbReference>
<dbReference type="AlphaFoldDB" id="G0N2M5"/>
<dbReference type="PANTHER" id="PTHR21503:SF52">
    <property type="entry name" value="F-BOX DOMAIN-CONTAINING PROTEIN"/>
    <property type="match status" value="1"/>
</dbReference>
<evidence type="ECO:0000313" key="2">
    <source>
        <dbReference type="EMBL" id="EGT50825.1"/>
    </source>
</evidence>
<dbReference type="EMBL" id="GL379830">
    <property type="protein sequence ID" value="EGT50825.1"/>
    <property type="molecule type" value="Genomic_DNA"/>
</dbReference>
<reference evidence="3" key="1">
    <citation type="submission" date="2011-07" db="EMBL/GenBank/DDBJ databases">
        <authorList>
            <consortium name="Caenorhabditis brenneri Sequencing and Analysis Consortium"/>
            <person name="Wilson R.K."/>
        </authorList>
    </citation>
    <scope>NUCLEOTIDE SEQUENCE [LARGE SCALE GENOMIC DNA]</scope>
    <source>
        <strain evidence="3">PB2801</strain>
    </source>
</reference>
<dbReference type="OMA" id="AWDECIS"/>